<evidence type="ECO:0000256" key="2">
    <source>
        <dbReference type="ARBA" id="ARBA00022475"/>
    </source>
</evidence>
<dbReference type="AlphaFoldDB" id="A0A0H4WYZ4"/>
<feature type="transmembrane region" description="Helical" evidence="7">
    <location>
        <begin position="25"/>
        <end position="43"/>
    </location>
</feature>
<name>A0A0H4WYZ4_9BACT</name>
<feature type="domain" description="Polysaccharide chain length determinant N-terminal" evidence="8">
    <location>
        <begin position="15"/>
        <end position="98"/>
    </location>
</feature>
<evidence type="ECO:0000256" key="4">
    <source>
        <dbReference type="ARBA" id="ARBA00022989"/>
    </source>
</evidence>
<protein>
    <submittedName>
        <fullName evidence="9">Tyrosine-protein kinase wzc</fullName>
    </submittedName>
</protein>
<keyword evidence="4 7" id="KW-1133">Transmembrane helix</keyword>
<feature type="coiled-coil region" evidence="6">
    <location>
        <begin position="214"/>
        <end position="241"/>
    </location>
</feature>
<dbReference type="EMBL" id="CP012109">
    <property type="protein sequence ID" value="AKQ66848.1"/>
    <property type="molecule type" value="Genomic_DNA"/>
</dbReference>
<dbReference type="GO" id="GO:0016301">
    <property type="term" value="F:kinase activity"/>
    <property type="evidence" value="ECO:0007669"/>
    <property type="project" value="UniProtKB-KW"/>
</dbReference>
<dbReference type="eggNOG" id="COG3206">
    <property type="taxonomic scope" value="Bacteria"/>
</dbReference>
<evidence type="ECO:0000313" key="10">
    <source>
        <dbReference type="Proteomes" id="UP000009026"/>
    </source>
</evidence>
<dbReference type="GO" id="GO:0005886">
    <property type="term" value="C:plasma membrane"/>
    <property type="evidence" value="ECO:0007669"/>
    <property type="project" value="UniProtKB-SubCell"/>
</dbReference>
<keyword evidence="5 7" id="KW-0472">Membrane</keyword>
<dbReference type="PATRIC" id="fig|1297742.4.peg.3800"/>
<comment type="subcellular location">
    <subcellularLocation>
        <location evidence="1">Cell membrane</location>
        <topology evidence="1">Multi-pass membrane protein</topology>
    </subcellularLocation>
</comment>
<evidence type="ECO:0000259" key="8">
    <source>
        <dbReference type="Pfam" id="PF02706"/>
    </source>
</evidence>
<organism evidence="9 10">
    <name type="scientific">Pseudomyxococcus hansupus</name>
    <dbReference type="NCBI Taxonomy" id="1297742"/>
    <lineage>
        <taxon>Bacteria</taxon>
        <taxon>Pseudomonadati</taxon>
        <taxon>Myxococcota</taxon>
        <taxon>Myxococcia</taxon>
        <taxon>Myxococcales</taxon>
        <taxon>Cystobacterineae</taxon>
        <taxon>Myxococcaceae</taxon>
        <taxon>Pseudomyxococcus</taxon>
    </lineage>
</organism>
<dbReference type="InterPro" id="IPR050445">
    <property type="entry name" value="Bact_polysacc_biosynth/exp"/>
</dbReference>
<keyword evidence="9" id="KW-0418">Kinase</keyword>
<evidence type="ECO:0000313" key="9">
    <source>
        <dbReference type="EMBL" id="AKQ66848.1"/>
    </source>
</evidence>
<dbReference type="Proteomes" id="UP000009026">
    <property type="component" value="Chromosome"/>
</dbReference>
<dbReference type="RefSeq" id="WP_002640297.1">
    <property type="nucleotide sequence ID" value="NZ_CP012109.1"/>
</dbReference>
<feature type="transmembrane region" description="Helical" evidence="7">
    <location>
        <begin position="400"/>
        <end position="421"/>
    </location>
</feature>
<sequence>MEEERNMERGMTADQLLGALWRRKALVGAIAAVVFVVGAAIVMTRPSMYEASVVVRVEPQRPGEEMVQRTVSEIIEQRLLTVRQELLARPVLQKAIEEMNLYPDIVSEKGMEAAVSQMRKDLTVRVEGETAFELTYANRDPQVAAQVANRLPTIFSDETLKIRQAQAARATDLFNEEMVQMGKAVSAWEQKISQFKVDHLGELPEQMEMNMRGLERVSHQLQTKSEELRVAEARRSDLARARNAVDSEAGRLEAAESGLTRSLVNARTNWTEDHPEVKRLQTELDGMTARRKDAEGRLWAERAERTRVSSLIGGIQQEIVGLQKQAEAYQGRLNNTPRWAHELAVMNRDYEISRTKYQSVVSRKVEAEIAQELEAKSAKSLFNVISPAGVPATPARPDRMAGMLIVFLLALGLGVLTGAVLEMRDDSLRDGMEVRQRLTLPVLAVVPEMQGKTERRILMPASGARNSVSNPTSLN</sequence>
<evidence type="ECO:0000256" key="3">
    <source>
        <dbReference type="ARBA" id="ARBA00022692"/>
    </source>
</evidence>
<evidence type="ECO:0000256" key="1">
    <source>
        <dbReference type="ARBA" id="ARBA00004651"/>
    </source>
</evidence>
<keyword evidence="6" id="KW-0175">Coiled coil</keyword>
<reference evidence="9 10" key="1">
    <citation type="journal article" date="2016" name="PLoS ONE">
        <title>Complete Genome Sequence and Comparative Genomics of a Novel Myxobacterium Myxococcus hansupus.</title>
        <authorList>
            <person name="Sharma G."/>
            <person name="Narwani T."/>
            <person name="Subramanian S."/>
        </authorList>
    </citation>
    <scope>NUCLEOTIDE SEQUENCE [LARGE SCALE GENOMIC DNA]</scope>
    <source>
        <strain evidence="10">mixupus</strain>
    </source>
</reference>
<dbReference type="PANTHER" id="PTHR32309:SF31">
    <property type="entry name" value="CAPSULAR EXOPOLYSACCHARIDE FAMILY"/>
    <property type="match status" value="1"/>
</dbReference>
<evidence type="ECO:0000256" key="7">
    <source>
        <dbReference type="SAM" id="Phobius"/>
    </source>
</evidence>
<keyword evidence="2" id="KW-1003">Cell membrane</keyword>
<dbReference type="PANTHER" id="PTHR32309">
    <property type="entry name" value="TYROSINE-PROTEIN KINASE"/>
    <property type="match status" value="1"/>
</dbReference>
<keyword evidence="9" id="KW-0808">Transferase</keyword>
<dbReference type="OrthoDB" id="9795292at2"/>
<evidence type="ECO:0000256" key="5">
    <source>
        <dbReference type="ARBA" id="ARBA00023136"/>
    </source>
</evidence>
<keyword evidence="10" id="KW-1185">Reference proteome</keyword>
<dbReference type="KEGG" id="mym:A176_003760"/>
<dbReference type="Pfam" id="PF02706">
    <property type="entry name" value="Wzz"/>
    <property type="match status" value="1"/>
</dbReference>
<accession>A0A0H4WYZ4</accession>
<dbReference type="InterPro" id="IPR003856">
    <property type="entry name" value="LPS_length_determ_N"/>
</dbReference>
<gene>
    <name evidence="9" type="ORF">A176_003760</name>
</gene>
<keyword evidence="3 7" id="KW-0812">Transmembrane</keyword>
<dbReference type="STRING" id="1297742.A176_003760"/>
<proteinExistence type="predicted"/>
<evidence type="ECO:0000256" key="6">
    <source>
        <dbReference type="SAM" id="Coils"/>
    </source>
</evidence>